<dbReference type="GO" id="GO:0051082">
    <property type="term" value="F:unfolded protein binding"/>
    <property type="evidence" value="ECO:0007669"/>
    <property type="project" value="InterPro"/>
</dbReference>
<dbReference type="PROSITE" id="PS50198">
    <property type="entry name" value="PPIC_PPIASE_2"/>
    <property type="match status" value="2"/>
</dbReference>
<feature type="domain" description="PpiC" evidence="7">
    <location>
        <begin position="203"/>
        <end position="304"/>
    </location>
</feature>
<dbReference type="SUPFAM" id="SSF54534">
    <property type="entry name" value="FKBP-like"/>
    <property type="match status" value="2"/>
</dbReference>
<evidence type="ECO:0000313" key="8">
    <source>
        <dbReference type="EMBL" id="OIQ83707.1"/>
    </source>
</evidence>
<dbReference type="HAMAP" id="MF_01183">
    <property type="entry name" value="Chaperone_SurA"/>
    <property type="match status" value="1"/>
</dbReference>
<gene>
    <name evidence="8" type="primary">surA_11</name>
    <name evidence="8" type="ORF">GALL_344870</name>
</gene>
<dbReference type="InterPro" id="IPR023034">
    <property type="entry name" value="PPIase_SurA"/>
</dbReference>
<dbReference type="GO" id="GO:0003755">
    <property type="term" value="F:peptidyl-prolyl cis-trans isomerase activity"/>
    <property type="evidence" value="ECO:0007669"/>
    <property type="project" value="UniProtKB-KW"/>
</dbReference>
<keyword evidence="4" id="KW-0697">Rotamase</keyword>
<dbReference type="GO" id="GO:0006457">
    <property type="term" value="P:protein folding"/>
    <property type="evidence" value="ECO:0007669"/>
    <property type="project" value="InterPro"/>
</dbReference>
<keyword evidence="3" id="KW-0574">Periplasm</keyword>
<evidence type="ECO:0000256" key="4">
    <source>
        <dbReference type="ARBA" id="ARBA00023110"/>
    </source>
</evidence>
<proteinExistence type="inferred from homology"/>
<keyword evidence="2" id="KW-0677">Repeat</keyword>
<sequence>MRTMNKSLVASAIALTLSGVAAAQGLQLRSTSAPSIGAPSISATAPGSDDVAAQHDSDGIAAVVGNEVITDYDLDLRARATASQLAAQGVTPAPQVLRHQVLDTMIDQMALAQYAQANGIEVSDTTLQQALKQTAANFKLDVGQLRHQVEAQGLSWSEYQAQLRREILIARLRQRDVASRVTVSDQEIDHFLAQQRSQQQAPQGDITLAQIFVPLAANADAAQVAAARSRIDAALALLRQGRDFAQVAKLDSTGAEARDGGLLGTRTAQDWPDTFIDAIRGLHAGQVTGVIRSPAGFHILKLVAEPSSTATTTAENSAMQAQVREIVLDIGSRRNRDAAVKELDAVRDAVLQGKIDFATKAREISQDIESARRGGDIGWVLPGELPPALDSALDRLNPGQLSAPVALPDKVVLLQLVDRREHPLDARQERAVARNILLQQKERKEFADFVQDVRARTYVRLSGSDS</sequence>
<keyword evidence="1" id="KW-0732">Signal</keyword>
<feature type="domain" description="PpiC" evidence="7">
    <location>
        <begin position="318"/>
        <end position="418"/>
    </location>
</feature>
<dbReference type="AlphaFoldDB" id="A0A1J5R1U7"/>
<dbReference type="Pfam" id="PF00639">
    <property type="entry name" value="Rotamase"/>
    <property type="match status" value="2"/>
</dbReference>
<dbReference type="Pfam" id="PF09312">
    <property type="entry name" value="SurA_N"/>
    <property type="match status" value="1"/>
</dbReference>
<dbReference type="InterPro" id="IPR050280">
    <property type="entry name" value="OMP_Chaperone_SurA"/>
</dbReference>
<comment type="caution">
    <text evidence="8">The sequence shown here is derived from an EMBL/GenBank/DDBJ whole genome shotgun (WGS) entry which is preliminary data.</text>
</comment>
<dbReference type="EC" id="5.2.1.8" evidence="8"/>
<organism evidence="8">
    <name type="scientific">mine drainage metagenome</name>
    <dbReference type="NCBI Taxonomy" id="410659"/>
    <lineage>
        <taxon>unclassified sequences</taxon>
        <taxon>metagenomes</taxon>
        <taxon>ecological metagenomes</taxon>
    </lineage>
</organism>
<dbReference type="SUPFAM" id="SSF109998">
    <property type="entry name" value="Triger factor/SurA peptide-binding domain-like"/>
    <property type="match status" value="1"/>
</dbReference>
<dbReference type="InterPro" id="IPR046357">
    <property type="entry name" value="PPIase_dom_sf"/>
</dbReference>
<dbReference type="InterPro" id="IPR015391">
    <property type="entry name" value="SurA_N"/>
</dbReference>
<dbReference type="PANTHER" id="PTHR47637">
    <property type="entry name" value="CHAPERONE SURA"/>
    <property type="match status" value="1"/>
</dbReference>
<reference evidence="8" key="1">
    <citation type="submission" date="2016-10" db="EMBL/GenBank/DDBJ databases">
        <title>Sequence of Gallionella enrichment culture.</title>
        <authorList>
            <person name="Poehlein A."/>
            <person name="Muehling M."/>
            <person name="Daniel R."/>
        </authorList>
    </citation>
    <scope>NUCLEOTIDE SEQUENCE</scope>
</reference>
<dbReference type="InterPro" id="IPR000297">
    <property type="entry name" value="PPIase_PpiC"/>
</dbReference>
<dbReference type="PANTHER" id="PTHR47637:SF1">
    <property type="entry name" value="CHAPERONE SURA"/>
    <property type="match status" value="1"/>
</dbReference>
<evidence type="ECO:0000256" key="6">
    <source>
        <dbReference type="ARBA" id="ARBA00023235"/>
    </source>
</evidence>
<dbReference type="Gene3D" id="3.10.50.40">
    <property type="match status" value="2"/>
</dbReference>
<dbReference type="GO" id="GO:0050821">
    <property type="term" value="P:protein stabilization"/>
    <property type="evidence" value="ECO:0007669"/>
    <property type="project" value="InterPro"/>
</dbReference>
<protein>
    <submittedName>
        <fullName evidence="8">Chaperone SurA</fullName>
        <ecNumber evidence="8">5.2.1.8</ecNumber>
    </submittedName>
</protein>
<dbReference type="GO" id="GO:0042277">
    <property type="term" value="F:peptide binding"/>
    <property type="evidence" value="ECO:0007669"/>
    <property type="project" value="InterPro"/>
</dbReference>
<dbReference type="EMBL" id="MLJW01000679">
    <property type="protein sequence ID" value="OIQ83707.1"/>
    <property type="molecule type" value="Genomic_DNA"/>
</dbReference>
<keyword evidence="5" id="KW-0143">Chaperone</keyword>
<accession>A0A1J5R1U7</accession>
<evidence type="ECO:0000256" key="1">
    <source>
        <dbReference type="ARBA" id="ARBA00022729"/>
    </source>
</evidence>
<dbReference type="InterPro" id="IPR027304">
    <property type="entry name" value="Trigger_fact/SurA_dom_sf"/>
</dbReference>
<dbReference type="GO" id="GO:0030288">
    <property type="term" value="C:outer membrane-bounded periplasmic space"/>
    <property type="evidence" value="ECO:0007669"/>
    <property type="project" value="InterPro"/>
</dbReference>
<evidence type="ECO:0000256" key="3">
    <source>
        <dbReference type="ARBA" id="ARBA00022764"/>
    </source>
</evidence>
<name>A0A1J5R1U7_9ZZZZ</name>
<keyword evidence="6 8" id="KW-0413">Isomerase</keyword>
<evidence type="ECO:0000259" key="7">
    <source>
        <dbReference type="PROSITE" id="PS50198"/>
    </source>
</evidence>
<dbReference type="GO" id="GO:0043165">
    <property type="term" value="P:Gram-negative-bacterium-type cell outer membrane assembly"/>
    <property type="evidence" value="ECO:0007669"/>
    <property type="project" value="InterPro"/>
</dbReference>
<dbReference type="Gene3D" id="1.10.4030.10">
    <property type="entry name" value="Porin chaperone SurA, peptide-binding domain"/>
    <property type="match status" value="1"/>
</dbReference>
<evidence type="ECO:0000256" key="2">
    <source>
        <dbReference type="ARBA" id="ARBA00022737"/>
    </source>
</evidence>
<evidence type="ECO:0000256" key="5">
    <source>
        <dbReference type="ARBA" id="ARBA00023186"/>
    </source>
</evidence>